<name>A0AAD9VKZ4_9HYME</name>
<proteinExistence type="predicted"/>
<sequence length="86" mass="9832">EEAKAYRLWERKTKTIEKHKDVRFLEDETPCTQEGEGATLCEMPLDISAVEDERQTPAEAEQTAIEPEVNIHQAESISESEPEEET</sequence>
<dbReference type="EMBL" id="JAIFRP010003255">
    <property type="protein sequence ID" value="KAK2577655.1"/>
    <property type="molecule type" value="Genomic_DNA"/>
</dbReference>
<evidence type="ECO:0000256" key="1">
    <source>
        <dbReference type="SAM" id="MobiDB-lite"/>
    </source>
</evidence>
<gene>
    <name evidence="2" type="ORF">KPH14_001338</name>
</gene>
<feature type="region of interest" description="Disordered" evidence="1">
    <location>
        <begin position="52"/>
        <end position="86"/>
    </location>
</feature>
<organism evidence="2 3">
    <name type="scientific">Odynerus spinipes</name>
    <dbReference type="NCBI Taxonomy" id="1348599"/>
    <lineage>
        <taxon>Eukaryota</taxon>
        <taxon>Metazoa</taxon>
        <taxon>Ecdysozoa</taxon>
        <taxon>Arthropoda</taxon>
        <taxon>Hexapoda</taxon>
        <taxon>Insecta</taxon>
        <taxon>Pterygota</taxon>
        <taxon>Neoptera</taxon>
        <taxon>Endopterygota</taxon>
        <taxon>Hymenoptera</taxon>
        <taxon>Apocrita</taxon>
        <taxon>Aculeata</taxon>
        <taxon>Vespoidea</taxon>
        <taxon>Vespidae</taxon>
        <taxon>Eumeninae</taxon>
        <taxon>Odynerus</taxon>
    </lineage>
</organism>
<accession>A0AAD9VKZ4</accession>
<keyword evidence="3" id="KW-1185">Reference proteome</keyword>
<protein>
    <submittedName>
        <fullName evidence="2">Uncharacterized protein</fullName>
    </submittedName>
</protein>
<reference evidence="2" key="2">
    <citation type="journal article" date="2023" name="Commun. Biol.">
        <title>Intrasexual cuticular hydrocarbon dimorphism in a wasp sheds light on hydrocarbon biosynthesis genes in Hymenoptera.</title>
        <authorList>
            <person name="Moris V.C."/>
            <person name="Podsiadlowski L."/>
            <person name="Martin S."/>
            <person name="Oeyen J.P."/>
            <person name="Donath A."/>
            <person name="Petersen M."/>
            <person name="Wilbrandt J."/>
            <person name="Misof B."/>
            <person name="Liedtke D."/>
            <person name="Thamm M."/>
            <person name="Scheiner R."/>
            <person name="Schmitt T."/>
            <person name="Niehuis O."/>
        </authorList>
    </citation>
    <scope>NUCLEOTIDE SEQUENCE</scope>
    <source>
        <strain evidence="2">GBR_01_08_01A</strain>
    </source>
</reference>
<evidence type="ECO:0000313" key="3">
    <source>
        <dbReference type="Proteomes" id="UP001258017"/>
    </source>
</evidence>
<dbReference type="AlphaFoldDB" id="A0AAD9VKZ4"/>
<comment type="caution">
    <text evidence="2">The sequence shown here is derived from an EMBL/GenBank/DDBJ whole genome shotgun (WGS) entry which is preliminary data.</text>
</comment>
<dbReference type="Proteomes" id="UP001258017">
    <property type="component" value="Unassembled WGS sequence"/>
</dbReference>
<feature type="non-terminal residue" evidence="2">
    <location>
        <position position="1"/>
    </location>
</feature>
<feature type="non-terminal residue" evidence="2">
    <location>
        <position position="86"/>
    </location>
</feature>
<reference evidence="2" key="1">
    <citation type="submission" date="2021-08" db="EMBL/GenBank/DDBJ databases">
        <authorList>
            <person name="Misof B."/>
            <person name="Oliver O."/>
            <person name="Podsiadlowski L."/>
            <person name="Donath A."/>
            <person name="Peters R."/>
            <person name="Mayer C."/>
            <person name="Rust J."/>
            <person name="Gunkel S."/>
            <person name="Lesny P."/>
            <person name="Martin S."/>
            <person name="Oeyen J.P."/>
            <person name="Petersen M."/>
            <person name="Panagiotis P."/>
            <person name="Wilbrandt J."/>
            <person name="Tanja T."/>
        </authorList>
    </citation>
    <scope>NUCLEOTIDE SEQUENCE</scope>
    <source>
        <strain evidence="2">GBR_01_08_01A</strain>
        <tissue evidence="2">Thorax + abdomen</tissue>
    </source>
</reference>
<evidence type="ECO:0000313" key="2">
    <source>
        <dbReference type="EMBL" id="KAK2577655.1"/>
    </source>
</evidence>